<dbReference type="CDD" id="cd06261">
    <property type="entry name" value="TM_PBP2"/>
    <property type="match status" value="1"/>
</dbReference>
<evidence type="ECO:0000313" key="9">
    <source>
        <dbReference type="Proteomes" id="UP000325606"/>
    </source>
</evidence>
<dbReference type="GO" id="GO:0005886">
    <property type="term" value="C:plasma membrane"/>
    <property type="evidence" value="ECO:0007669"/>
    <property type="project" value="UniProtKB-SubCell"/>
</dbReference>
<feature type="transmembrane region" description="Helical" evidence="6">
    <location>
        <begin position="105"/>
        <end position="125"/>
    </location>
</feature>
<dbReference type="Proteomes" id="UP000325606">
    <property type="component" value="Chromosome"/>
</dbReference>
<protein>
    <submittedName>
        <fullName evidence="8">ABC transporter permease</fullName>
    </submittedName>
</protein>
<dbReference type="AlphaFoldDB" id="A0A5J6LIZ7"/>
<dbReference type="KEGG" id="nik:F5I99_09300"/>
<keyword evidence="5 6" id="KW-0472">Membrane</keyword>
<sequence length="386" mass="41729">MIMQTDRVMPVLSCASLLAFWLLDFLTLQPNRIVPGTGYSPDAALGWPWALGVSALLLLSLVTSFPRLRAKHALQLLCVILLLIQLPLSLADFNTAHIPDTLPHARTGIASGFWLLLFFAALMLIELQQKMHLSRLSITALLMLPLSCLIWVTYTGQIESLALVREYASRSSQFQDALQVHLLLVCGAVGFSLLLGFLLVLLMRHWPVVQKFTFGLLNFIQTIPSLALFGLLIAPLGYLASHSDFLQSINVSGIGWAPALIALIAYSLLPIVRNIFIALEEVSDAVLESAKGMGMSRIQVFLQVRLPLAMPVILEGIRITSIQAIGLTAVAALIGAGGLGSFIFQGLGQAAMDMILLGALPILVMALLADLLFSGLAGLFRNGAKQ</sequence>
<feature type="transmembrane region" description="Helical" evidence="6">
    <location>
        <begin position="245"/>
        <end position="269"/>
    </location>
</feature>
<dbReference type="PANTHER" id="PTHR30177:SF30">
    <property type="entry name" value="GLYCINE BETAINE UPTAKE SYSTEM PERMEASE PROTEIN YEHY"/>
    <property type="match status" value="1"/>
</dbReference>
<comment type="subcellular location">
    <subcellularLocation>
        <location evidence="1 6">Cell membrane</location>
        <topology evidence="1 6">Multi-pass membrane protein</topology>
    </subcellularLocation>
</comment>
<proteinExistence type="inferred from homology"/>
<evidence type="ECO:0000256" key="5">
    <source>
        <dbReference type="ARBA" id="ARBA00023136"/>
    </source>
</evidence>
<reference evidence="8 9" key="1">
    <citation type="submission" date="2019-09" db="EMBL/GenBank/DDBJ databases">
        <title>Nitrincola iocasae sp. nov., a bacterium isolated from the sediment collected at a cold seep field in South China Sea.</title>
        <authorList>
            <person name="Zhang H."/>
            <person name="Wang H."/>
            <person name="Li C."/>
        </authorList>
    </citation>
    <scope>NUCLEOTIDE SEQUENCE [LARGE SCALE GENOMIC DNA]</scope>
    <source>
        <strain evidence="8 9">KXZD1103</strain>
    </source>
</reference>
<feature type="transmembrane region" description="Helical" evidence="6">
    <location>
        <begin position="178"/>
        <end position="202"/>
    </location>
</feature>
<comment type="similarity">
    <text evidence="6">Belongs to the binding-protein-dependent transport system permease family.</text>
</comment>
<feature type="transmembrane region" description="Helical" evidence="6">
    <location>
        <begin position="74"/>
        <end position="93"/>
    </location>
</feature>
<evidence type="ECO:0000256" key="6">
    <source>
        <dbReference type="RuleBase" id="RU363032"/>
    </source>
</evidence>
<keyword evidence="2 6" id="KW-0813">Transport</keyword>
<feature type="transmembrane region" description="Helical" evidence="6">
    <location>
        <begin position="137"/>
        <end position="158"/>
    </location>
</feature>
<dbReference type="Pfam" id="PF00528">
    <property type="entry name" value="BPD_transp_1"/>
    <property type="match status" value="1"/>
</dbReference>
<accession>A0A5J6LIZ7</accession>
<feature type="domain" description="ABC transmembrane type-1" evidence="7">
    <location>
        <begin position="178"/>
        <end position="373"/>
    </location>
</feature>
<keyword evidence="9" id="KW-1185">Reference proteome</keyword>
<dbReference type="PANTHER" id="PTHR30177">
    <property type="entry name" value="GLYCINE BETAINE/L-PROLINE TRANSPORT SYSTEM PERMEASE PROTEIN PROW"/>
    <property type="match status" value="1"/>
</dbReference>
<dbReference type="GO" id="GO:0055085">
    <property type="term" value="P:transmembrane transport"/>
    <property type="evidence" value="ECO:0007669"/>
    <property type="project" value="InterPro"/>
</dbReference>
<evidence type="ECO:0000256" key="4">
    <source>
        <dbReference type="ARBA" id="ARBA00022989"/>
    </source>
</evidence>
<feature type="transmembrane region" description="Helical" evidence="6">
    <location>
        <begin position="44"/>
        <end position="62"/>
    </location>
</feature>
<dbReference type="SUPFAM" id="SSF161098">
    <property type="entry name" value="MetI-like"/>
    <property type="match status" value="1"/>
</dbReference>
<evidence type="ECO:0000259" key="7">
    <source>
        <dbReference type="PROSITE" id="PS50928"/>
    </source>
</evidence>
<dbReference type="GO" id="GO:0031460">
    <property type="term" value="P:glycine betaine transport"/>
    <property type="evidence" value="ECO:0007669"/>
    <property type="project" value="TreeGrafter"/>
</dbReference>
<feature type="transmembrane region" description="Helical" evidence="6">
    <location>
        <begin position="214"/>
        <end position="239"/>
    </location>
</feature>
<evidence type="ECO:0000313" key="8">
    <source>
        <dbReference type="EMBL" id="QEW08545.1"/>
    </source>
</evidence>
<feature type="transmembrane region" description="Helical" evidence="6">
    <location>
        <begin position="324"/>
        <end position="344"/>
    </location>
</feature>
<dbReference type="Gene3D" id="1.10.3720.10">
    <property type="entry name" value="MetI-like"/>
    <property type="match status" value="1"/>
</dbReference>
<dbReference type="PROSITE" id="PS50928">
    <property type="entry name" value="ABC_TM1"/>
    <property type="match status" value="1"/>
</dbReference>
<dbReference type="InterPro" id="IPR000515">
    <property type="entry name" value="MetI-like"/>
</dbReference>
<feature type="transmembrane region" description="Helical" evidence="6">
    <location>
        <begin position="356"/>
        <end position="380"/>
    </location>
</feature>
<dbReference type="EMBL" id="CP044222">
    <property type="protein sequence ID" value="QEW08545.1"/>
    <property type="molecule type" value="Genomic_DNA"/>
</dbReference>
<dbReference type="InterPro" id="IPR035906">
    <property type="entry name" value="MetI-like_sf"/>
</dbReference>
<evidence type="ECO:0000256" key="2">
    <source>
        <dbReference type="ARBA" id="ARBA00022448"/>
    </source>
</evidence>
<name>A0A5J6LIZ7_9GAMM</name>
<keyword evidence="3 6" id="KW-0812">Transmembrane</keyword>
<evidence type="ECO:0000256" key="1">
    <source>
        <dbReference type="ARBA" id="ARBA00004651"/>
    </source>
</evidence>
<gene>
    <name evidence="8" type="ORF">F5I99_09300</name>
</gene>
<keyword evidence="4 6" id="KW-1133">Transmembrane helix</keyword>
<dbReference type="InterPro" id="IPR051204">
    <property type="entry name" value="ABC_transp_perm/SBD"/>
</dbReference>
<organism evidence="8 9">
    <name type="scientific">Nitrincola iocasae</name>
    <dbReference type="NCBI Taxonomy" id="2614693"/>
    <lineage>
        <taxon>Bacteria</taxon>
        <taxon>Pseudomonadati</taxon>
        <taxon>Pseudomonadota</taxon>
        <taxon>Gammaproteobacteria</taxon>
        <taxon>Oceanospirillales</taxon>
        <taxon>Oceanospirillaceae</taxon>
        <taxon>Nitrincola</taxon>
    </lineage>
</organism>
<evidence type="ECO:0000256" key="3">
    <source>
        <dbReference type="ARBA" id="ARBA00022692"/>
    </source>
</evidence>